<keyword evidence="1" id="KW-0677">Repeat</keyword>
<organism evidence="6 7">
    <name type="scientific">Prymnesium parvum</name>
    <name type="common">Toxic golden alga</name>
    <dbReference type="NCBI Taxonomy" id="97485"/>
    <lineage>
        <taxon>Eukaryota</taxon>
        <taxon>Haptista</taxon>
        <taxon>Haptophyta</taxon>
        <taxon>Prymnesiophyceae</taxon>
        <taxon>Prymnesiales</taxon>
        <taxon>Prymnesiaceae</taxon>
        <taxon>Prymnesium</taxon>
    </lineage>
</organism>
<feature type="chain" id="PRO_5044324073" description="Kinesin light chain" evidence="5">
    <location>
        <begin position="22"/>
        <end position="312"/>
    </location>
</feature>
<evidence type="ECO:0000256" key="3">
    <source>
        <dbReference type="PROSITE-ProRule" id="PRU00339"/>
    </source>
</evidence>
<comment type="caution">
    <text evidence="6">The sequence shown here is derived from an EMBL/GenBank/DDBJ whole genome shotgun (WGS) entry which is preliminary data.</text>
</comment>
<feature type="signal peptide" evidence="5">
    <location>
        <begin position="1"/>
        <end position="21"/>
    </location>
</feature>
<evidence type="ECO:0000256" key="1">
    <source>
        <dbReference type="ARBA" id="ARBA00022737"/>
    </source>
</evidence>
<name>A0AB34JSZ1_PRYPA</name>
<keyword evidence="2 3" id="KW-0802">TPR repeat</keyword>
<dbReference type="SMART" id="SM00028">
    <property type="entry name" value="TPR"/>
    <property type="match status" value="2"/>
</dbReference>
<evidence type="ECO:0000256" key="2">
    <source>
        <dbReference type="ARBA" id="ARBA00022803"/>
    </source>
</evidence>
<dbReference type="Proteomes" id="UP001515480">
    <property type="component" value="Unassembled WGS sequence"/>
</dbReference>
<gene>
    <name evidence="6" type="ORF">AB1Y20_019846</name>
</gene>
<evidence type="ECO:0000313" key="7">
    <source>
        <dbReference type="Proteomes" id="UP001515480"/>
    </source>
</evidence>
<evidence type="ECO:0000313" key="6">
    <source>
        <dbReference type="EMBL" id="KAL1524970.1"/>
    </source>
</evidence>
<dbReference type="PANTHER" id="PTHR45641:SF19">
    <property type="entry name" value="NEPHROCYSTIN-3"/>
    <property type="match status" value="1"/>
</dbReference>
<dbReference type="PANTHER" id="PTHR45641">
    <property type="entry name" value="TETRATRICOPEPTIDE REPEAT PROTEIN (AFU_ORTHOLOGUE AFUA_6G03870)"/>
    <property type="match status" value="1"/>
</dbReference>
<accession>A0AB34JSZ1</accession>
<keyword evidence="7" id="KW-1185">Reference proteome</keyword>
<protein>
    <recommendedName>
        <fullName evidence="8">Kinesin light chain</fullName>
    </recommendedName>
</protein>
<reference evidence="6 7" key="1">
    <citation type="journal article" date="2024" name="Science">
        <title>Giant polyketide synthase enzymes in the biosynthesis of giant marine polyether toxins.</title>
        <authorList>
            <person name="Fallon T.R."/>
            <person name="Shende V.V."/>
            <person name="Wierzbicki I.H."/>
            <person name="Pendleton A.L."/>
            <person name="Watervoot N.F."/>
            <person name="Auber R.P."/>
            <person name="Gonzalez D.J."/>
            <person name="Wisecaver J.H."/>
            <person name="Moore B.S."/>
        </authorList>
    </citation>
    <scope>NUCLEOTIDE SEQUENCE [LARGE SCALE GENOMIC DNA]</scope>
    <source>
        <strain evidence="6 7">12B1</strain>
    </source>
</reference>
<dbReference type="InterPro" id="IPR011990">
    <property type="entry name" value="TPR-like_helical_dom_sf"/>
</dbReference>
<dbReference type="Gene3D" id="1.25.40.10">
    <property type="entry name" value="Tetratricopeptide repeat domain"/>
    <property type="match status" value="2"/>
</dbReference>
<dbReference type="AlphaFoldDB" id="A0AB34JSZ1"/>
<feature type="region of interest" description="Disordered" evidence="4">
    <location>
        <begin position="282"/>
        <end position="312"/>
    </location>
</feature>
<dbReference type="EMBL" id="JBGBPQ010000004">
    <property type="protein sequence ID" value="KAL1524970.1"/>
    <property type="molecule type" value="Genomic_DNA"/>
</dbReference>
<evidence type="ECO:0008006" key="8">
    <source>
        <dbReference type="Google" id="ProtNLM"/>
    </source>
</evidence>
<dbReference type="SUPFAM" id="SSF48452">
    <property type="entry name" value="TPR-like"/>
    <property type="match status" value="1"/>
</dbReference>
<feature type="compositionally biased region" description="Basic residues" evidence="4">
    <location>
        <begin position="302"/>
        <end position="312"/>
    </location>
</feature>
<keyword evidence="5" id="KW-0732">Signal</keyword>
<dbReference type="PROSITE" id="PS50005">
    <property type="entry name" value="TPR"/>
    <property type="match status" value="1"/>
</dbReference>
<dbReference type="Pfam" id="PF13424">
    <property type="entry name" value="TPR_12"/>
    <property type="match status" value="1"/>
</dbReference>
<proteinExistence type="predicted"/>
<evidence type="ECO:0000256" key="5">
    <source>
        <dbReference type="SAM" id="SignalP"/>
    </source>
</evidence>
<feature type="compositionally biased region" description="Basic and acidic residues" evidence="4">
    <location>
        <begin position="282"/>
        <end position="301"/>
    </location>
</feature>
<feature type="repeat" description="TPR" evidence="3">
    <location>
        <begin position="61"/>
        <end position="94"/>
    </location>
</feature>
<sequence>MALALLLLAALVATPKEEAAAAQKARRERTAALLEQGRLVQAKNELKAELRTLATDLEAKADVLSELGEVYVHLERHNEAVGAHEEAVELLDALHGGSDPRRWVAVGKLADSHHRLGNHAQAVALYKELVENMLAGPFGAGHPGMRITLGKLGAAAMAIQDAKSAIGAFEQLIQLAEGDDSAAALNARADANLQLARALSLRKKKAASTRSKANRAQLEKALKHARAARDIFKAIPEGDMMDVAYSTNGIAGVLELLDRDDEAIAAMEEAYRLALEAKGAEDDPDVLRAKKNSDGLRAHIERKLKRRQKPEL</sequence>
<dbReference type="InterPro" id="IPR019734">
    <property type="entry name" value="TPR_rpt"/>
</dbReference>
<evidence type="ECO:0000256" key="4">
    <source>
        <dbReference type="SAM" id="MobiDB-lite"/>
    </source>
</evidence>